<organism evidence="2 3">
    <name type="scientific">Marseilla massiliensis</name>
    <dbReference type="NCBI Taxonomy" id="1841864"/>
    <lineage>
        <taxon>Bacteria</taxon>
        <taxon>Pseudomonadati</taxon>
        <taxon>Bacteroidota</taxon>
        <taxon>Bacteroidia</taxon>
        <taxon>Bacteroidales</taxon>
        <taxon>Prevotellaceae</taxon>
        <taxon>Marseilla</taxon>
    </lineage>
</organism>
<evidence type="ECO:0000313" key="3">
    <source>
        <dbReference type="Proteomes" id="UP000706891"/>
    </source>
</evidence>
<dbReference type="GO" id="GO:0030246">
    <property type="term" value="F:carbohydrate binding"/>
    <property type="evidence" value="ECO:0007669"/>
    <property type="project" value="InterPro"/>
</dbReference>
<dbReference type="EMBL" id="JACJJG010000018">
    <property type="protein sequence ID" value="MBM6673317.1"/>
    <property type="molecule type" value="Genomic_DNA"/>
</dbReference>
<dbReference type="GO" id="GO:0003824">
    <property type="term" value="F:catalytic activity"/>
    <property type="evidence" value="ECO:0007669"/>
    <property type="project" value="InterPro"/>
</dbReference>
<name>A0A939B796_9BACT</name>
<gene>
    <name evidence="2" type="ORF">H6A34_05430</name>
</gene>
<feature type="signal peptide" evidence="1">
    <location>
        <begin position="1"/>
        <end position="23"/>
    </location>
</feature>
<sequence>MRKSKSFCALAFAFMLMPVSAVAGDVTITVANNSGVQRQEVVEIPVKDVYAKLGINDGDKFIVKNALGQQVTYQITYDGKLLIDASVRPEGTADFTIVPGTPKPMKTIVCGKQYPERVDDIAWENDRTAYRVYGPALQRTGEKAFGIDVWVKNTPDLEVEKRYETELSNHGKIEALKEEGKTAEALEMEQETTYHYDHGYGLDCYKVGPTLGCGAPALMFGGEMVLPYCYKTYRILDNGPLRFTVQLEYNPLTVGTDKNVIEHRIISLDKGSNFNKMTVWYEGLTKPCDMVAGVVLHSEDTKSVLYGENYVLYADPTDNPAKQNFQIYVGVLFPNGVKATKDIMYETPTNGNAGHGVGIITYQPGERYTYYFGSAWSKNDVRTLNEWKLRSEETLNALHAPLKVTVK</sequence>
<evidence type="ECO:0000256" key="1">
    <source>
        <dbReference type="SAM" id="SignalP"/>
    </source>
</evidence>
<proteinExistence type="predicted"/>
<dbReference type="AlphaFoldDB" id="A0A939B796"/>
<reference evidence="2" key="1">
    <citation type="submission" date="2020-08" db="EMBL/GenBank/DDBJ databases">
        <authorList>
            <person name="Cejkova D."/>
            <person name="Kubasova T."/>
            <person name="Jahodarova E."/>
            <person name="Rychlik I."/>
        </authorList>
    </citation>
    <scope>NUCLEOTIDE SEQUENCE</scope>
    <source>
        <strain evidence="2">An824</strain>
    </source>
</reference>
<keyword evidence="1" id="KW-0732">Signal</keyword>
<dbReference type="Pfam" id="PF16153">
    <property type="entry name" value="DUF4861"/>
    <property type="match status" value="1"/>
</dbReference>
<accession>A0A939B796</accession>
<evidence type="ECO:0000313" key="2">
    <source>
        <dbReference type="EMBL" id="MBM6673317.1"/>
    </source>
</evidence>
<dbReference type="InterPro" id="IPR032342">
    <property type="entry name" value="DUF4861"/>
</dbReference>
<dbReference type="SUPFAM" id="SSF74650">
    <property type="entry name" value="Galactose mutarotase-like"/>
    <property type="match status" value="1"/>
</dbReference>
<feature type="chain" id="PRO_5037666989" evidence="1">
    <location>
        <begin position="24"/>
        <end position="407"/>
    </location>
</feature>
<dbReference type="InterPro" id="IPR011013">
    <property type="entry name" value="Gal_mutarotase_sf_dom"/>
</dbReference>
<keyword evidence="3" id="KW-1185">Reference proteome</keyword>
<protein>
    <submittedName>
        <fullName evidence="2">DUF4861 domain-containing protein</fullName>
    </submittedName>
</protein>
<dbReference type="GO" id="GO:0005975">
    <property type="term" value="P:carbohydrate metabolic process"/>
    <property type="evidence" value="ECO:0007669"/>
    <property type="project" value="InterPro"/>
</dbReference>
<comment type="caution">
    <text evidence="2">The sequence shown here is derived from an EMBL/GenBank/DDBJ whole genome shotgun (WGS) entry which is preliminary data.</text>
</comment>
<dbReference type="RefSeq" id="WP_021947320.1">
    <property type="nucleotide sequence ID" value="NZ_JACJJG010000018.1"/>
</dbReference>
<dbReference type="Proteomes" id="UP000706891">
    <property type="component" value="Unassembled WGS sequence"/>
</dbReference>
<reference evidence="2" key="2">
    <citation type="journal article" date="2021" name="Sci. Rep.">
        <title>The distribution of antibiotic resistance genes in chicken gut microbiota commensals.</title>
        <authorList>
            <person name="Juricova H."/>
            <person name="Matiasovicova J."/>
            <person name="Kubasova T."/>
            <person name="Cejkova D."/>
            <person name="Rychlik I."/>
        </authorList>
    </citation>
    <scope>NUCLEOTIDE SEQUENCE</scope>
    <source>
        <strain evidence="2">An824</strain>
    </source>
</reference>